<dbReference type="NCBIfam" id="NF001892">
    <property type="entry name" value="PRK00652.1-5"/>
    <property type="match status" value="1"/>
</dbReference>
<reference evidence="10" key="1">
    <citation type="submission" date="2016-10" db="EMBL/GenBank/DDBJ databases">
        <authorList>
            <person name="de Groot N.N."/>
        </authorList>
    </citation>
    <scope>NUCLEOTIDE SEQUENCE</scope>
</reference>
<evidence type="ECO:0000256" key="5">
    <source>
        <dbReference type="ARBA" id="ARBA00022679"/>
    </source>
</evidence>
<gene>
    <name evidence="10" type="ORF">MNB_SV-9-1608</name>
</gene>
<dbReference type="GO" id="GO:0005886">
    <property type="term" value="C:plasma membrane"/>
    <property type="evidence" value="ECO:0007669"/>
    <property type="project" value="TreeGrafter"/>
</dbReference>
<protein>
    <recommendedName>
        <fullName evidence="2">tetraacyldisaccharide 4'-kinase</fullName>
        <ecNumber evidence="2">2.7.1.130</ecNumber>
    </recommendedName>
</protein>
<evidence type="ECO:0000313" key="10">
    <source>
        <dbReference type="EMBL" id="SFV55491.1"/>
    </source>
</evidence>
<evidence type="ECO:0000256" key="8">
    <source>
        <dbReference type="ARBA" id="ARBA00022840"/>
    </source>
</evidence>
<sequence>MQLRRFFVKAEEFDIPIISVGNLLVGGSGKTPFVIALASRYEESTIISRGYGRLSRGLIEVSRDGEILCDVETSGDEAMLMAKLLPNASIIVSEDRKEAVRKAVNDGARLIILDDGFNRVDIRKFEIILEPSKINNSFVFPAGPMREFAFTKKYANIVLREDRDFTRIVSFSNLKDKMLLVMAISNPKRLIPYLPKKGIIAKKILPDHAYFDEEVILTLLRDSGADSLLVTQKDVVKIEKFMLPLSIMHLRIEIKKSILKEIDEYINIY</sequence>
<keyword evidence="8" id="KW-0067">ATP-binding</keyword>
<evidence type="ECO:0000256" key="1">
    <source>
        <dbReference type="ARBA" id="ARBA00004870"/>
    </source>
</evidence>
<keyword evidence="4" id="KW-0441">Lipid A biosynthesis</keyword>
<dbReference type="AlphaFoldDB" id="A0A1W1BPT2"/>
<dbReference type="HAMAP" id="MF_00409">
    <property type="entry name" value="LpxK"/>
    <property type="match status" value="1"/>
</dbReference>
<dbReference type="GO" id="GO:0009245">
    <property type="term" value="P:lipid A biosynthetic process"/>
    <property type="evidence" value="ECO:0007669"/>
    <property type="project" value="UniProtKB-KW"/>
</dbReference>
<keyword evidence="9" id="KW-0443">Lipid metabolism</keyword>
<evidence type="ECO:0000256" key="6">
    <source>
        <dbReference type="ARBA" id="ARBA00022741"/>
    </source>
</evidence>
<dbReference type="UniPathway" id="UPA00359">
    <property type="reaction ID" value="UER00482"/>
</dbReference>
<keyword evidence="7 10" id="KW-0418">Kinase</keyword>
<evidence type="ECO:0000256" key="4">
    <source>
        <dbReference type="ARBA" id="ARBA00022556"/>
    </source>
</evidence>
<dbReference type="PANTHER" id="PTHR42724:SF1">
    <property type="entry name" value="TETRAACYLDISACCHARIDE 4'-KINASE, MITOCHONDRIAL-RELATED"/>
    <property type="match status" value="1"/>
</dbReference>
<dbReference type="NCBIfam" id="TIGR00682">
    <property type="entry name" value="lpxK"/>
    <property type="match status" value="1"/>
</dbReference>
<dbReference type="PANTHER" id="PTHR42724">
    <property type="entry name" value="TETRAACYLDISACCHARIDE 4'-KINASE"/>
    <property type="match status" value="1"/>
</dbReference>
<evidence type="ECO:0000256" key="7">
    <source>
        <dbReference type="ARBA" id="ARBA00022777"/>
    </source>
</evidence>
<evidence type="ECO:0000256" key="2">
    <source>
        <dbReference type="ARBA" id="ARBA00012071"/>
    </source>
</evidence>
<dbReference type="InterPro" id="IPR027417">
    <property type="entry name" value="P-loop_NTPase"/>
</dbReference>
<accession>A0A1W1BPT2</accession>
<keyword evidence="5 10" id="KW-0808">Transferase</keyword>
<keyword evidence="6" id="KW-0547">Nucleotide-binding</keyword>
<name>A0A1W1BPT2_9ZZZZ</name>
<keyword evidence="3" id="KW-0444">Lipid biosynthesis</keyword>
<proteinExistence type="inferred from homology"/>
<dbReference type="EMBL" id="FPHG01000028">
    <property type="protein sequence ID" value="SFV55491.1"/>
    <property type="molecule type" value="Genomic_DNA"/>
</dbReference>
<dbReference type="InterPro" id="IPR003758">
    <property type="entry name" value="LpxK"/>
</dbReference>
<dbReference type="EC" id="2.7.1.130" evidence="2"/>
<organism evidence="10">
    <name type="scientific">hydrothermal vent metagenome</name>
    <dbReference type="NCBI Taxonomy" id="652676"/>
    <lineage>
        <taxon>unclassified sequences</taxon>
        <taxon>metagenomes</taxon>
        <taxon>ecological metagenomes</taxon>
    </lineage>
</organism>
<comment type="pathway">
    <text evidence="1">Glycolipid biosynthesis; lipid IV(A) biosynthesis; lipid IV(A) from (3R)-3-hydroxytetradecanoyl-[acyl-carrier-protein] and UDP-N-acetyl-alpha-D-glucosamine: step 6/6.</text>
</comment>
<dbReference type="Pfam" id="PF02606">
    <property type="entry name" value="LpxK"/>
    <property type="match status" value="1"/>
</dbReference>
<dbReference type="GO" id="GO:0009029">
    <property type="term" value="F:lipid-A 4'-kinase activity"/>
    <property type="evidence" value="ECO:0007669"/>
    <property type="project" value="UniProtKB-EC"/>
</dbReference>
<evidence type="ECO:0000256" key="9">
    <source>
        <dbReference type="ARBA" id="ARBA00023098"/>
    </source>
</evidence>
<dbReference type="SUPFAM" id="SSF52540">
    <property type="entry name" value="P-loop containing nucleoside triphosphate hydrolases"/>
    <property type="match status" value="1"/>
</dbReference>
<dbReference type="GO" id="GO:0005524">
    <property type="term" value="F:ATP binding"/>
    <property type="evidence" value="ECO:0007669"/>
    <property type="project" value="UniProtKB-KW"/>
</dbReference>
<evidence type="ECO:0000256" key="3">
    <source>
        <dbReference type="ARBA" id="ARBA00022516"/>
    </source>
</evidence>
<dbReference type="GO" id="GO:0009244">
    <property type="term" value="P:lipopolysaccharide core region biosynthetic process"/>
    <property type="evidence" value="ECO:0007669"/>
    <property type="project" value="TreeGrafter"/>
</dbReference>